<dbReference type="GO" id="GO:0005765">
    <property type="term" value="C:lysosomal membrane"/>
    <property type="evidence" value="ECO:0007669"/>
    <property type="project" value="TreeGrafter"/>
</dbReference>
<dbReference type="SUPFAM" id="SSF161084">
    <property type="entry name" value="MAPEG domain-like"/>
    <property type="match status" value="1"/>
</dbReference>
<dbReference type="Gene3D" id="1.20.120.550">
    <property type="entry name" value="Membrane associated eicosanoid/glutathione metabolism-like domain"/>
    <property type="match status" value="1"/>
</dbReference>
<accession>A0A5P3AIR4</accession>
<gene>
    <name evidence="6" type="ORF">RIdsm_04504</name>
</gene>
<protein>
    <submittedName>
        <fullName evidence="6">MAPEG family protein</fullName>
    </submittedName>
</protein>
<dbReference type="KEGG" id="rid:RIdsm_04504"/>
<dbReference type="RefSeq" id="WP_160325894.1">
    <property type="nucleotide sequence ID" value="NZ_CP031598.1"/>
</dbReference>
<reference evidence="6 7" key="1">
    <citation type="submission" date="2018-08" db="EMBL/GenBank/DDBJ databases">
        <title>Genetic Globetrotter - A new plasmid hitch-hiking vast phylogenetic and geographic distances.</title>
        <authorList>
            <person name="Vollmers J."/>
            <person name="Petersen J."/>
        </authorList>
    </citation>
    <scope>NUCLEOTIDE SEQUENCE [LARGE SCALE GENOMIC DNA]</scope>
    <source>
        <strain evidence="6 7">DSM 26383</strain>
    </source>
</reference>
<name>A0A5P3AIR4_9RHOB</name>
<feature type="transmembrane region" description="Helical" evidence="5">
    <location>
        <begin position="144"/>
        <end position="166"/>
    </location>
</feature>
<keyword evidence="4 5" id="KW-0472">Membrane</keyword>
<keyword evidence="2 5" id="KW-0812">Transmembrane</keyword>
<evidence type="ECO:0000256" key="5">
    <source>
        <dbReference type="SAM" id="Phobius"/>
    </source>
</evidence>
<evidence type="ECO:0000256" key="3">
    <source>
        <dbReference type="ARBA" id="ARBA00022989"/>
    </source>
</evidence>
<dbReference type="InterPro" id="IPR001129">
    <property type="entry name" value="Membr-assoc_MAPEG"/>
</dbReference>
<dbReference type="PANTHER" id="PTHR31004">
    <property type="entry name" value="TRANSMEMBRANE PROTEIN 79"/>
    <property type="match status" value="1"/>
</dbReference>
<dbReference type="Pfam" id="PF01124">
    <property type="entry name" value="MAPEG"/>
    <property type="match status" value="1"/>
</dbReference>
<dbReference type="InterPro" id="IPR023352">
    <property type="entry name" value="MAPEG-like_dom_sf"/>
</dbReference>
<evidence type="ECO:0000256" key="4">
    <source>
        <dbReference type="ARBA" id="ARBA00023136"/>
    </source>
</evidence>
<proteinExistence type="predicted"/>
<evidence type="ECO:0000256" key="2">
    <source>
        <dbReference type="ARBA" id="ARBA00022692"/>
    </source>
</evidence>
<evidence type="ECO:0000313" key="7">
    <source>
        <dbReference type="Proteomes" id="UP000325785"/>
    </source>
</evidence>
<feature type="transmembrane region" description="Helical" evidence="5">
    <location>
        <begin position="7"/>
        <end position="31"/>
    </location>
</feature>
<sequence length="170" mass="18146">MTRDQKVVAVGAASGVLTMLGALVALSLLLTGLPPEALPGERLAYAAGWIAIAALPLFLMLLFVGNARFTSDAIDPTRGKETDAIKINGRFAENTLQQYVLFLVASLAVAACATGERVSVVAAAAIIFVVMRFAFWIGYRIHPLYRAFGMAGTSYLNVVLFGYAIWLSMA</sequence>
<dbReference type="PANTHER" id="PTHR31004:SF1">
    <property type="entry name" value="TRANSMEMBRANE PROTEIN 79"/>
    <property type="match status" value="1"/>
</dbReference>
<evidence type="ECO:0000313" key="6">
    <source>
        <dbReference type="EMBL" id="QEW28666.1"/>
    </source>
</evidence>
<comment type="subcellular location">
    <subcellularLocation>
        <location evidence="1">Membrane</location>
    </subcellularLocation>
</comment>
<dbReference type="GO" id="GO:0045055">
    <property type="term" value="P:regulated exocytosis"/>
    <property type="evidence" value="ECO:0007669"/>
    <property type="project" value="TreeGrafter"/>
</dbReference>
<evidence type="ECO:0000256" key="1">
    <source>
        <dbReference type="ARBA" id="ARBA00004370"/>
    </source>
</evidence>
<feature type="transmembrane region" description="Helical" evidence="5">
    <location>
        <begin position="43"/>
        <end position="64"/>
    </location>
</feature>
<feature type="transmembrane region" description="Helical" evidence="5">
    <location>
        <begin position="120"/>
        <end position="137"/>
    </location>
</feature>
<keyword evidence="3 5" id="KW-1133">Transmembrane helix</keyword>
<dbReference type="AlphaFoldDB" id="A0A5P3AIR4"/>
<dbReference type="EMBL" id="CP031598">
    <property type="protein sequence ID" value="QEW28666.1"/>
    <property type="molecule type" value="Genomic_DNA"/>
</dbReference>
<dbReference type="Proteomes" id="UP000325785">
    <property type="component" value="Chromosome"/>
</dbReference>
<organism evidence="6 7">
    <name type="scientific">Roseovarius indicus</name>
    <dbReference type="NCBI Taxonomy" id="540747"/>
    <lineage>
        <taxon>Bacteria</taxon>
        <taxon>Pseudomonadati</taxon>
        <taxon>Pseudomonadota</taxon>
        <taxon>Alphaproteobacteria</taxon>
        <taxon>Rhodobacterales</taxon>
        <taxon>Roseobacteraceae</taxon>
        <taxon>Roseovarius</taxon>
    </lineage>
</organism>